<proteinExistence type="predicted"/>
<keyword evidence="1" id="KW-0645">Protease</keyword>
<feature type="active site" evidence="1">
    <location>
        <position position="166"/>
    </location>
</feature>
<sequence>MNANPTVNGCGEHRSGPVVGTALVRGVTFPVKGAQYAEVDGMAMFEGDIVLGAVNEIQAAATSVQDELILASVGVTGEEFRWPNATVPFEIDPGLPDPQRVTSAMQHWTSRTRIRFVARTPANAVQFPDFVRFVPGGGCSSNVGRRGGPQTITLGSNCSAGNAIHEIGHTVGLWHEQSREDRDQFVTIVFANIEPDMQHNFVQQITDGDDLGPYDYGSIMHYPPGAFAVDTSKPTIIPRQPLPVGVVLGQRTGLSQGDIDGVHTMYPAPSVTIKEVAKDPPLDMPAKPPFLEPMSPSAASPFVLATPHQAPSMTSTTAQPDGLVEQVRQLTQTLAALQQGLSVAVANQNNLMAQLGVAAVSGTGQPR</sequence>
<dbReference type="EMBL" id="JAFMOF010000001">
    <property type="protein sequence ID" value="MBO0651308.1"/>
    <property type="molecule type" value="Genomic_DNA"/>
</dbReference>
<dbReference type="GO" id="GO:0006508">
    <property type="term" value="P:proteolysis"/>
    <property type="evidence" value="ECO:0007669"/>
    <property type="project" value="UniProtKB-KW"/>
</dbReference>
<dbReference type="CDD" id="cd04280">
    <property type="entry name" value="ZnMc_astacin_like"/>
    <property type="match status" value="1"/>
</dbReference>
<dbReference type="PROSITE" id="PS51864">
    <property type="entry name" value="ASTACIN"/>
    <property type="match status" value="1"/>
</dbReference>
<dbReference type="Gene3D" id="3.40.390.10">
    <property type="entry name" value="Collagenase (Catalytic Domain)"/>
    <property type="match status" value="1"/>
</dbReference>
<evidence type="ECO:0000313" key="4">
    <source>
        <dbReference type="Proteomes" id="UP000664781"/>
    </source>
</evidence>
<keyword evidence="1" id="KW-0479">Metal-binding</keyword>
<name>A0A939FH68_9ACTN</name>
<dbReference type="InterPro" id="IPR001506">
    <property type="entry name" value="Peptidase_M12A"/>
</dbReference>
<dbReference type="PANTHER" id="PTHR10127">
    <property type="entry name" value="DISCOIDIN, CUB, EGF, LAMININ , AND ZINC METALLOPROTEASE DOMAIN CONTAINING"/>
    <property type="match status" value="1"/>
</dbReference>
<evidence type="ECO:0000313" key="3">
    <source>
        <dbReference type="EMBL" id="MBO0651308.1"/>
    </source>
</evidence>
<reference evidence="3" key="1">
    <citation type="submission" date="2021-03" db="EMBL/GenBank/DDBJ databases">
        <title>Streptomyces strains.</title>
        <authorList>
            <person name="Lund M.B."/>
            <person name="Toerring T."/>
        </authorList>
    </citation>
    <scope>NUCLEOTIDE SEQUENCE</scope>
    <source>
        <strain evidence="3">JCM 4242</strain>
    </source>
</reference>
<dbReference type="PRINTS" id="PR00480">
    <property type="entry name" value="ASTACIN"/>
</dbReference>
<feature type="binding site" evidence="1">
    <location>
        <position position="175"/>
    </location>
    <ligand>
        <name>Zn(2+)</name>
        <dbReference type="ChEBI" id="CHEBI:29105"/>
        <note>catalytic</note>
    </ligand>
</feature>
<dbReference type="InterPro" id="IPR024079">
    <property type="entry name" value="MetalloPept_cat_dom_sf"/>
</dbReference>
<feature type="binding site" evidence="1">
    <location>
        <position position="169"/>
    </location>
    <ligand>
        <name>Zn(2+)</name>
        <dbReference type="ChEBI" id="CHEBI:29105"/>
        <note>catalytic</note>
    </ligand>
</feature>
<feature type="binding site" evidence="1">
    <location>
        <position position="165"/>
    </location>
    <ligand>
        <name>Zn(2+)</name>
        <dbReference type="ChEBI" id="CHEBI:29105"/>
        <note>catalytic</note>
    </ligand>
</feature>
<keyword evidence="1" id="KW-0378">Hydrolase</keyword>
<dbReference type="InterPro" id="IPR034035">
    <property type="entry name" value="Astacin-like_dom"/>
</dbReference>
<keyword evidence="4" id="KW-1185">Reference proteome</keyword>
<comment type="cofactor">
    <cofactor evidence="1">
        <name>Zn(2+)</name>
        <dbReference type="ChEBI" id="CHEBI:29105"/>
    </cofactor>
    <text evidence="1">Binds 1 zinc ion per subunit.</text>
</comment>
<keyword evidence="1" id="KW-0482">Metalloprotease</keyword>
<dbReference type="RefSeq" id="WP_086566901.1">
    <property type="nucleotide sequence ID" value="NZ_JAFMOF010000001.1"/>
</dbReference>
<gene>
    <name evidence="3" type="ORF">J1792_00375</name>
</gene>
<accession>A0A939FH68</accession>
<dbReference type="SUPFAM" id="SSF55486">
    <property type="entry name" value="Metalloproteases ('zincins'), catalytic domain"/>
    <property type="match status" value="1"/>
</dbReference>
<protein>
    <submittedName>
        <fullName evidence="3">M12 family metallopeptidase</fullName>
    </submittedName>
</protein>
<organism evidence="3 4">
    <name type="scientific">Streptomyces triculaminicus</name>
    <dbReference type="NCBI Taxonomy" id="2816232"/>
    <lineage>
        <taxon>Bacteria</taxon>
        <taxon>Bacillati</taxon>
        <taxon>Actinomycetota</taxon>
        <taxon>Actinomycetes</taxon>
        <taxon>Kitasatosporales</taxon>
        <taxon>Streptomycetaceae</taxon>
        <taxon>Streptomyces</taxon>
    </lineage>
</organism>
<dbReference type="SMART" id="SM00235">
    <property type="entry name" value="ZnMc"/>
    <property type="match status" value="1"/>
</dbReference>
<evidence type="ECO:0000259" key="2">
    <source>
        <dbReference type="PROSITE" id="PS51864"/>
    </source>
</evidence>
<dbReference type="AlphaFoldDB" id="A0A939FH68"/>
<dbReference type="PANTHER" id="PTHR10127:SF850">
    <property type="entry name" value="METALLOENDOPEPTIDASE"/>
    <property type="match status" value="1"/>
</dbReference>
<dbReference type="Proteomes" id="UP000664781">
    <property type="component" value="Unassembled WGS sequence"/>
</dbReference>
<comment type="caution">
    <text evidence="3">The sequence shown here is derived from an EMBL/GenBank/DDBJ whole genome shotgun (WGS) entry which is preliminary data.</text>
</comment>
<dbReference type="Pfam" id="PF01400">
    <property type="entry name" value="Astacin"/>
    <property type="match status" value="1"/>
</dbReference>
<evidence type="ECO:0000256" key="1">
    <source>
        <dbReference type="PROSITE-ProRule" id="PRU01211"/>
    </source>
</evidence>
<keyword evidence="1" id="KW-0862">Zinc</keyword>
<feature type="domain" description="Peptidase M12A" evidence="2">
    <location>
        <begin position="73"/>
        <end position="270"/>
    </location>
</feature>
<dbReference type="GO" id="GO:0004222">
    <property type="term" value="F:metalloendopeptidase activity"/>
    <property type="evidence" value="ECO:0007669"/>
    <property type="project" value="UniProtKB-UniRule"/>
</dbReference>
<dbReference type="GO" id="GO:0008270">
    <property type="term" value="F:zinc ion binding"/>
    <property type="evidence" value="ECO:0007669"/>
    <property type="project" value="UniProtKB-UniRule"/>
</dbReference>
<dbReference type="NCBIfam" id="NF045530">
    <property type="entry name" value="LegP"/>
    <property type="match status" value="1"/>
</dbReference>
<dbReference type="InterPro" id="IPR006026">
    <property type="entry name" value="Peptidase_Metallo"/>
</dbReference>
<comment type="caution">
    <text evidence="1">Lacks conserved residue(s) required for the propagation of feature annotation.</text>
</comment>